<sequence length="144" mass="16582">METILHQEPQIPTKSHYQDHYLQQRFKALSLQGDRNPHYLLAPGEMAMHDPSAEERVSRMMKDCAEEMRRSWGEMLLKGATGQEVYRGIEEDTAMAKEVDAVTDFEEPVKVDTVPEGLIIHFSCPCGEEKEILFAGSTWYYKLM</sequence>
<proteinExistence type="predicted"/>
<comment type="caution">
    <text evidence="1">The sequence shown here is derived from an EMBL/GenBank/DDBJ whole genome shotgun (WGS) entry which is preliminary data.</text>
</comment>
<reference evidence="1" key="1">
    <citation type="submission" date="2022-02" db="EMBL/GenBank/DDBJ databases">
        <authorList>
            <person name="Henning P.M."/>
            <person name="McCubbin A.G."/>
            <person name="Shore J.S."/>
        </authorList>
    </citation>
    <scope>NUCLEOTIDE SEQUENCE</scope>
    <source>
        <strain evidence="1">F60SS</strain>
        <tissue evidence="1">Leaves</tissue>
    </source>
</reference>
<dbReference type="AlphaFoldDB" id="A0A9Q0G857"/>
<organism evidence="1 2">
    <name type="scientific">Turnera subulata</name>
    <dbReference type="NCBI Taxonomy" id="218843"/>
    <lineage>
        <taxon>Eukaryota</taxon>
        <taxon>Viridiplantae</taxon>
        <taxon>Streptophyta</taxon>
        <taxon>Embryophyta</taxon>
        <taxon>Tracheophyta</taxon>
        <taxon>Spermatophyta</taxon>
        <taxon>Magnoliopsida</taxon>
        <taxon>eudicotyledons</taxon>
        <taxon>Gunneridae</taxon>
        <taxon>Pentapetalae</taxon>
        <taxon>rosids</taxon>
        <taxon>fabids</taxon>
        <taxon>Malpighiales</taxon>
        <taxon>Passifloraceae</taxon>
        <taxon>Turnera</taxon>
    </lineage>
</organism>
<keyword evidence="2" id="KW-1185">Reference proteome</keyword>
<dbReference type="EMBL" id="JAKUCV010002084">
    <property type="protein sequence ID" value="KAJ4843982.1"/>
    <property type="molecule type" value="Genomic_DNA"/>
</dbReference>
<dbReference type="Proteomes" id="UP001141552">
    <property type="component" value="Unassembled WGS sequence"/>
</dbReference>
<accession>A0A9Q0G857</accession>
<evidence type="ECO:0000313" key="2">
    <source>
        <dbReference type="Proteomes" id="UP001141552"/>
    </source>
</evidence>
<gene>
    <name evidence="1" type="ORF">Tsubulata_043391</name>
</gene>
<reference evidence="1" key="2">
    <citation type="journal article" date="2023" name="Plants (Basel)">
        <title>Annotation of the Turnera subulata (Passifloraceae) Draft Genome Reveals the S-Locus Evolved after the Divergence of Turneroideae from Passifloroideae in a Stepwise Manner.</title>
        <authorList>
            <person name="Henning P.M."/>
            <person name="Roalson E.H."/>
            <person name="Mir W."/>
            <person name="McCubbin A.G."/>
            <person name="Shore J.S."/>
        </authorList>
    </citation>
    <scope>NUCLEOTIDE SEQUENCE</scope>
    <source>
        <strain evidence="1">F60SS</strain>
    </source>
</reference>
<protein>
    <submittedName>
        <fullName evidence="1">Uncharacterized protein</fullName>
    </submittedName>
</protein>
<evidence type="ECO:0000313" key="1">
    <source>
        <dbReference type="EMBL" id="KAJ4843982.1"/>
    </source>
</evidence>
<name>A0A9Q0G857_9ROSI</name>